<evidence type="ECO:0000256" key="6">
    <source>
        <dbReference type="ARBA" id="ARBA00023315"/>
    </source>
</evidence>
<proteinExistence type="inferred from homology"/>
<dbReference type="InterPro" id="IPR016181">
    <property type="entry name" value="Acyl_CoA_acyltransferase"/>
</dbReference>
<evidence type="ECO:0000256" key="1">
    <source>
        <dbReference type="ARBA" id="ARBA00004978"/>
    </source>
</evidence>
<gene>
    <name evidence="8 10" type="primary">ectA</name>
    <name evidence="10" type="ordered locus">HEAR3380</name>
</gene>
<dbReference type="UniPathway" id="UPA00067">
    <property type="reaction ID" value="UER00122"/>
</dbReference>
<organism evidence="10 11">
    <name type="scientific">Herminiimonas arsenicoxydans</name>
    <dbReference type="NCBI Taxonomy" id="204773"/>
    <lineage>
        <taxon>Bacteria</taxon>
        <taxon>Pseudomonadati</taxon>
        <taxon>Pseudomonadota</taxon>
        <taxon>Betaproteobacteria</taxon>
        <taxon>Burkholderiales</taxon>
        <taxon>Oxalobacteraceae</taxon>
        <taxon>Herminiimonas</taxon>
    </lineage>
</organism>
<dbReference type="STRING" id="204773.HEAR3380"/>
<name>A4GAE5_HERAR</name>
<evidence type="ECO:0000256" key="2">
    <source>
        <dbReference type="ARBA" id="ARBA00010712"/>
    </source>
</evidence>
<comment type="catalytic activity">
    <reaction evidence="7 8">
        <text>L-2,4-diaminobutanoate + acetyl-CoA = (2S)-4-acetamido-2-aminobutanoate + CoA + H(+)</text>
        <dbReference type="Rhea" id="RHEA:16901"/>
        <dbReference type="ChEBI" id="CHEBI:15378"/>
        <dbReference type="ChEBI" id="CHEBI:57287"/>
        <dbReference type="ChEBI" id="CHEBI:57288"/>
        <dbReference type="ChEBI" id="CHEBI:58761"/>
        <dbReference type="ChEBI" id="CHEBI:58929"/>
        <dbReference type="EC" id="2.3.1.178"/>
    </reaction>
</comment>
<sequence length="178" mass="19888">MNVRASAHLASAAVNHIVLRLPGRRDGADLHDLIARCQPLDLNSRYAYLLLCEHHANTCVVAEFNGELVGAITAYILPSKPDTLFIWQVAVTPNMQGQRLGSRMLDHLTERCVRTCGVHQIETTISPSNIGSQQLFASYARRHNIDIKSGPHFNTVDFGDGRHEEEWLYQIGPHLRAV</sequence>
<comment type="pathway">
    <text evidence="1 8">Amine and polyamine biosynthesis; ectoine biosynthesis; L-ectoine from L-aspartate 4-semialdehyde: step 2/3.</text>
</comment>
<accession>A4GAE5</accession>
<evidence type="ECO:0000313" key="10">
    <source>
        <dbReference type="EMBL" id="CAL63482.1"/>
    </source>
</evidence>
<dbReference type="GO" id="GO:0019491">
    <property type="term" value="P:ectoine biosynthetic process"/>
    <property type="evidence" value="ECO:0007669"/>
    <property type="project" value="UniProtKB-UniPathway"/>
</dbReference>
<evidence type="ECO:0000259" key="9">
    <source>
        <dbReference type="PROSITE" id="PS51186"/>
    </source>
</evidence>
<dbReference type="AlphaFoldDB" id="A4GAE5"/>
<evidence type="ECO:0000256" key="8">
    <source>
        <dbReference type="RuleBase" id="RU365045"/>
    </source>
</evidence>
<keyword evidence="6 8" id="KW-0012">Acyltransferase</keyword>
<reference evidence="10 11" key="1">
    <citation type="journal article" date="2007" name="PLoS Genet.">
        <title>A tale of two oxidation states: bacterial colonization of arsenic-rich environments.</title>
        <authorList>
            <person name="Muller D."/>
            <person name="Medigue C."/>
            <person name="Koechler S."/>
            <person name="Barbe V."/>
            <person name="Barakat M."/>
            <person name="Talla E."/>
            <person name="Bonnefoy V."/>
            <person name="Krin E."/>
            <person name="Arsene-Ploetze F."/>
            <person name="Carapito C."/>
            <person name="Chandler M."/>
            <person name="Cournoyer B."/>
            <person name="Cruveiller S."/>
            <person name="Dossat C."/>
            <person name="Duval S."/>
            <person name="Heymann M."/>
            <person name="Leize E."/>
            <person name="Lieutaud A."/>
            <person name="Lievremont D."/>
            <person name="Makita Y."/>
            <person name="Mangenot S."/>
            <person name="Nitschke W."/>
            <person name="Ortet P."/>
            <person name="Perdrial N."/>
            <person name="Schoepp B."/>
            <person name="Siguier N."/>
            <person name="Simeonova D.D."/>
            <person name="Rouy Z."/>
            <person name="Segurens B."/>
            <person name="Turlin E."/>
            <person name="Vallenet D."/>
            <person name="Van Dorsselaer A."/>
            <person name="Weiss S."/>
            <person name="Weissenbach J."/>
            <person name="Lett M.C."/>
            <person name="Danchin A."/>
            <person name="Bertin P.N."/>
        </authorList>
    </citation>
    <scope>NUCLEOTIDE SEQUENCE [LARGE SCALE GENOMIC DNA]</scope>
    <source>
        <strain evidence="11">ULPAs1</strain>
    </source>
</reference>
<dbReference type="Gene3D" id="3.40.630.30">
    <property type="match status" value="1"/>
</dbReference>
<dbReference type="Proteomes" id="UP000006697">
    <property type="component" value="Chromosome"/>
</dbReference>
<protein>
    <recommendedName>
        <fullName evidence="4 8">L-2,4-diaminobutyric acid acetyltransferase</fullName>
        <shortName evidence="8">DABA acetyltransferase</shortName>
        <ecNumber evidence="3 8">2.3.1.178</ecNumber>
    </recommendedName>
</protein>
<dbReference type="HOGENOM" id="CLU_111896_0_0_4"/>
<keyword evidence="5 8" id="KW-0808">Transferase</keyword>
<dbReference type="PROSITE" id="PS51186">
    <property type="entry name" value="GNAT"/>
    <property type="match status" value="1"/>
</dbReference>
<dbReference type="SUPFAM" id="SSF55729">
    <property type="entry name" value="Acyl-CoA N-acyltransferases (Nat)"/>
    <property type="match status" value="1"/>
</dbReference>
<dbReference type="NCBIfam" id="TIGR02406">
    <property type="entry name" value="ectoine_EctA"/>
    <property type="match status" value="1"/>
</dbReference>
<dbReference type="OrthoDB" id="2436196at2"/>
<dbReference type="Pfam" id="PF00583">
    <property type="entry name" value="Acetyltransf_1"/>
    <property type="match status" value="1"/>
</dbReference>
<dbReference type="InterPro" id="IPR000182">
    <property type="entry name" value="GNAT_dom"/>
</dbReference>
<comment type="function">
    <text evidence="8">Catalyzes the acetylation of L-2,4-diaminobutyrate (DABA) to gamma-N-acetyl-alpha,gamma-diaminobutyric acid (ADABA) with acetyl coenzyme A.</text>
</comment>
<feature type="domain" description="N-acetyltransferase" evidence="9">
    <location>
        <begin position="17"/>
        <end position="178"/>
    </location>
</feature>
<evidence type="ECO:0000313" key="11">
    <source>
        <dbReference type="Proteomes" id="UP000006697"/>
    </source>
</evidence>
<comment type="similarity">
    <text evidence="2 8">Belongs to the acetyltransferase family. EctA subfamily.</text>
</comment>
<dbReference type="EC" id="2.3.1.178" evidence="3 8"/>
<dbReference type="InterPro" id="IPR012772">
    <property type="entry name" value="Ectoine_EctA"/>
</dbReference>
<dbReference type="GO" id="GO:0033816">
    <property type="term" value="F:diaminobutyrate acetyltransferase activity"/>
    <property type="evidence" value="ECO:0007669"/>
    <property type="project" value="UniProtKB-EC"/>
</dbReference>
<dbReference type="CDD" id="cd04301">
    <property type="entry name" value="NAT_SF"/>
    <property type="match status" value="1"/>
</dbReference>
<dbReference type="EMBL" id="CU207211">
    <property type="protein sequence ID" value="CAL63482.1"/>
    <property type="molecule type" value="Genomic_DNA"/>
</dbReference>
<keyword evidence="11" id="KW-1185">Reference proteome</keyword>
<dbReference type="eggNOG" id="COG0456">
    <property type="taxonomic scope" value="Bacteria"/>
</dbReference>
<evidence type="ECO:0000256" key="7">
    <source>
        <dbReference type="ARBA" id="ARBA00048924"/>
    </source>
</evidence>
<dbReference type="KEGG" id="har:HEAR3380"/>
<evidence type="ECO:0000256" key="5">
    <source>
        <dbReference type="ARBA" id="ARBA00022679"/>
    </source>
</evidence>
<evidence type="ECO:0000256" key="3">
    <source>
        <dbReference type="ARBA" id="ARBA00012355"/>
    </source>
</evidence>
<evidence type="ECO:0000256" key="4">
    <source>
        <dbReference type="ARBA" id="ARBA00017935"/>
    </source>
</evidence>